<organism evidence="1 2">
    <name type="scientific">Acidaminococcus intestini</name>
    <dbReference type="NCBI Taxonomy" id="187327"/>
    <lineage>
        <taxon>Bacteria</taxon>
        <taxon>Bacillati</taxon>
        <taxon>Bacillota</taxon>
        <taxon>Negativicutes</taxon>
        <taxon>Acidaminococcales</taxon>
        <taxon>Acidaminococcaceae</taxon>
        <taxon>Acidaminococcus</taxon>
    </lineage>
</organism>
<accession>A0A943EIS8</accession>
<dbReference type="EMBL" id="JAGZCZ010000015">
    <property type="protein sequence ID" value="MBS5520603.1"/>
    <property type="molecule type" value="Genomic_DNA"/>
</dbReference>
<evidence type="ECO:0000313" key="1">
    <source>
        <dbReference type="EMBL" id="MBS5520603.1"/>
    </source>
</evidence>
<name>A0A943EIS8_9FIRM</name>
<comment type="caution">
    <text evidence="1">The sequence shown here is derived from an EMBL/GenBank/DDBJ whole genome shotgun (WGS) entry which is preliminary data.</text>
</comment>
<protein>
    <submittedName>
        <fullName evidence="1">Uncharacterized protein</fullName>
    </submittedName>
</protein>
<reference evidence="1" key="1">
    <citation type="submission" date="2021-02" db="EMBL/GenBank/DDBJ databases">
        <title>Infant gut strain persistence is associated with maternal origin, phylogeny, and functional potential including surface adhesion and iron acquisition.</title>
        <authorList>
            <person name="Lou Y.C."/>
        </authorList>
    </citation>
    <scope>NUCLEOTIDE SEQUENCE</scope>
    <source>
        <strain evidence="1">L3_106_000M1_dasL3_106_000M1_concoct_15</strain>
    </source>
</reference>
<proteinExistence type="predicted"/>
<feature type="non-terminal residue" evidence="1">
    <location>
        <position position="1"/>
    </location>
</feature>
<gene>
    <name evidence="1" type="ORF">KHX13_09925</name>
</gene>
<sequence length="76" mass="8859">LADCWRLRSDSSVEVGAPRIWIHLNRIRKKQMEEKTETGHSLYDIVSLLRVIPSIWANLEPYSEKVNGKKIEGKRL</sequence>
<evidence type="ECO:0000313" key="2">
    <source>
        <dbReference type="Proteomes" id="UP000754226"/>
    </source>
</evidence>
<dbReference type="Proteomes" id="UP000754226">
    <property type="component" value="Unassembled WGS sequence"/>
</dbReference>
<dbReference type="AlphaFoldDB" id="A0A943EIS8"/>